<keyword evidence="4" id="KW-1185">Reference proteome</keyword>
<dbReference type="InterPro" id="IPR002347">
    <property type="entry name" value="SDR_fam"/>
</dbReference>
<comment type="caution">
    <text evidence="3">The sequence shown here is derived from an EMBL/GenBank/DDBJ whole genome shotgun (WGS) entry which is preliminary data.</text>
</comment>
<keyword evidence="2" id="KW-0560">Oxidoreductase</keyword>
<evidence type="ECO:0000256" key="2">
    <source>
        <dbReference type="ARBA" id="ARBA00023002"/>
    </source>
</evidence>
<dbReference type="Gene3D" id="3.40.50.720">
    <property type="entry name" value="NAD(P)-binding Rossmann-like Domain"/>
    <property type="match status" value="1"/>
</dbReference>
<sequence length="228" mass="24097">MPIDTPSRRLVITGGSSGLGAEVVTRALFKGWEVTVIDRNPSEKAPTVLADLSDTAAAFAAGEEAIGDGRAIDALVLCAGINIPGMFEEQDIETWSKPIAVNLLGNAAVARAGISALKAAKGRLVGIGSTAGRRITPGMSAYGVSKHAFRAMFHALSLELNGVIPISLVNPGTMDTNFFDGRPERFTPSMDRMAPGNVADTVMFCLEQPSSVVIRELYVTDVTVHDWP</sequence>
<dbReference type="AlphaFoldDB" id="A0A5C8UJ47"/>
<protein>
    <submittedName>
        <fullName evidence="3">SDR family oxidoreductase</fullName>
    </submittedName>
</protein>
<gene>
    <name evidence="3" type="ORF">FVP33_17975</name>
</gene>
<comment type="similarity">
    <text evidence="1">Belongs to the short-chain dehydrogenases/reductases (SDR) family.</text>
</comment>
<evidence type="ECO:0000313" key="4">
    <source>
        <dbReference type="Proteomes" id="UP000321379"/>
    </source>
</evidence>
<name>A0A5C8UJ47_9MICO</name>
<organism evidence="3 4">
    <name type="scientific">Lacisediminihabitans profunda</name>
    <dbReference type="NCBI Taxonomy" id="2594790"/>
    <lineage>
        <taxon>Bacteria</taxon>
        <taxon>Bacillati</taxon>
        <taxon>Actinomycetota</taxon>
        <taxon>Actinomycetes</taxon>
        <taxon>Micrococcales</taxon>
        <taxon>Microbacteriaceae</taxon>
        <taxon>Lacisediminihabitans</taxon>
    </lineage>
</organism>
<dbReference type="InterPro" id="IPR036291">
    <property type="entry name" value="NAD(P)-bd_dom_sf"/>
</dbReference>
<dbReference type="EMBL" id="VRMG01000015">
    <property type="protein sequence ID" value="TXN28355.1"/>
    <property type="molecule type" value="Genomic_DNA"/>
</dbReference>
<dbReference type="RefSeq" id="WP_147785069.1">
    <property type="nucleotide sequence ID" value="NZ_VRMG01000015.1"/>
</dbReference>
<dbReference type="PANTHER" id="PTHR43669">
    <property type="entry name" value="5-KETO-D-GLUCONATE 5-REDUCTASE"/>
    <property type="match status" value="1"/>
</dbReference>
<accession>A0A5C8UJ47</accession>
<dbReference type="GO" id="GO:0016491">
    <property type="term" value="F:oxidoreductase activity"/>
    <property type="evidence" value="ECO:0007669"/>
    <property type="project" value="UniProtKB-KW"/>
</dbReference>
<reference evidence="3 4" key="1">
    <citation type="submission" date="2019-08" db="EMBL/GenBank/DDBJ databases">
        <title>Bacterial whole genome sequence for Glaciihabitans sp. CHu50b-6-2.</title>
        <authorList>
            <person name="Jin L."/>
        </authorList>
    </citation>
    <scope>NUCLEOTIDE SEQUENCE [LARGE SCALE GENOMIC DNA]</scope>
    <source>
        <strain evidence="3 4">CHu50b-6-2</strain>
    </source>
</reference>
<proteinExistence type="inferred from homology"/>
<dbReference type="Pfam" id="PF00106">
    <property type="entry name" value="adh_short"/>
    <property type="match status" value="1"/>
</dbReference>
<dbReference type="PANTHER" id="PTHR43669:SF3">
    <property type="entry name" value="ALCOHOL DEHYDROGENASE, PUTATIVE (AFU_ORTHOLOGUE AFUA_3G03445)-RELATED"/>
    <property type="match status" value="1"/>
</dbReference>
<dbReference type="SUPFAM" id="SSF51735">
    <property type="entry name" value="NAD(P)-binding Rossmann-fold domains"/>
    <property type="match status" value="1"/>
</dbReference>
<dbReference type="CDD" id="cd05233">
    <property type="entry name" value="SDR_c"/>
    <property type="match status" value="1"/>
</dbReference>
<dbReference type="Proteomes" id="UP000321379">
    <property type="component" value="Unassembled WGS sequence"/>
</dbReference>
<evidence type="ECO:0000313" key="3">
    <source>
        <dbReference type="EMBL" id="TXN28355.1"/>
    </source>
</evidence>
<evidence type="ECO:0000256" key="1">
    <source>
        <dbReference type="ARBA" id="ARBA00006484"/>
    </source>
</evidence>
<dbReference type="PRINTS" id="PR00081">
    <property type="entry name" value="GDHRDH"/>
</dbReference>